<keyword evidence="1" id="KW-0496">Mitochondrion</keyword>
<geneLocation type="mitochondrion" evidence="1"/>
<dbReference type="EMBL" id="MK697699">
    <property type="protein sequence ID" value="QHR89825.1"/>
    <property type="molecule type" value="Genomic_DNA"/>
</dbReference>
<sequence length="62" mass="6883">MRRGGSSRSGDYRFWYRYCLLWCAGPASDWPKLTSNCLVKAGKFSNQSKMAFLSDSLGGGPL</sequence>
<gene>
    <name evidence="1" type="primary">orf03870</name>
    <name evidence="1" type="ORF">Q903MT_gene3847</name>
</gene>
<accession>A0A6B9XU98</accession>
<reference evidence="1" key="1">
    <citation type="submission" date="2019-03" db="EMBL/GenBank/DDBJ databases">
        <title>Largest Complete Mitochondrial Genome of a Gymnosperm, Sitka Spruce (Picea sitchensis), Indicates Complex Physical Structure.</title>
        <authorList>
            <person name="Jackman S.D."/>
            <person name="Coombe L."/>
            <person name="Warren R."/>
            <person name="Kirk H."/>
            <person name="Trinh E."/>
            <person name="McLeod T."/>
            <person name="Pleasance S."/>
            <person name="Pandoh P."/>
            <person name="Zhao Y."/>
            <person name="Coope R."/>
            <person name="Bousquet J."/>
            <person name="Bohlmann J.C."/>
            <person name="Jones S.J.M."/>
            <person name="Birol I."/>
        </authorList>
    </citation>
    <scope>NUCLEOTIDE SEQUENCE</scope>
    <source>
        <strain evidence="1">Q903</strain>
    </source>
</reference>
<organism evidence="1">
    <name type="scientific">Picea sitchensis</name>
    <name type="common">Sitka spruce</name>
    <name type="synonym">Pinus sitchensis</name>
    <dbReference type="NCBI Taxonomy" id="3332"/>
    <lineage>
        <taxon>Eukaryota</taxon>
        <taxon>Viridiplantae</taxon>
        <taxon>Streptophyta</taxon>
        <taxon>Embryophyta</taxon>
        <taxon>Tracheophyta</taxon>
        <taxon>Spermatophyta</taxon>
        <taxon>Pinopsida</taxon>
        <taxon>Pinidae</taxon>
        <taxon>Conifers I</taxon>
        <taxon>Pinales</taxon>
        <taxon>Pinaceae</taxon>
        <taxon>Picea</taxon>
    </lineage>
</organism>
<dbReference type="AlphaFoldDB" id="A0A6B9XU98"/>
<evidence type="ECO:0000313" key="1">
    <source>
        <dbReference type="EMBL" id="QHR89825.1"/>
    </source>
</evidence>
<protein>
    <submittedName>
        <fullName evidence="1">Uncharacterized protein</fullName>
    </submittedName>
</protein>
<name>A0A6B9XU98_PICSI</name>
<proteinExistence type="predicted"/>